<reference evidence="1" key="2">
    <citation type="journal article" date="2015" name="Data Brief">
        <title>Shoot transcriptome of the giant reed, Arundo donax.</title>
        <authorList>
            <person name="Barrero R.A."/>
            <person name="Guerrero F.D."/>
            <person name="Moolhuijzen P."/>
            <person name="Goolsby J.A."/>
            <person name="Tidwell J."/>
            <person name="Bellgard S.E."/>
            <person name="Bellgard M.I."/>
        </authorList>
    </citation>
    <scope>NUCLEOTIDE SEQUENCE</scope>
    <source>
        <tissue evidence="1">Shoot tissue taken approximately 20 cm above the soil surface</tissue>
    </source>
</reference>
<evidence type="ECO:0000313" key="1">
    <source>
        <dbReference type="EMBL" id="JAE00676.1"/>
    </source>
</evidence>
<protein>
    <submittedName>
        <fullName evidence="1">Uncharacterized protein</fullName>
    </submittedName>
</protein>
<proteinExistence type="predicted"/>
<dbReference type="EMBL" id="GBRH01197220">
    <property type="protein sequence ID" value="JAE00676.1"/>
    <property type="molecule type" value="Transcribed_RNA"/>
</dbReference>
<reference evidence="1" key="1">
    <citation type="submission" date="2014-09" db="EMBL/GenBank/DDBJ databases">
        <authorList>
            <person name="Magalhaes I.L.F."/>
            <person name="Oliveira U."/>
            <person name="Santos F.R."/>
            <person name="Vidigal T.H.D.A."/>
            <person name="Brescovit A.D."/>
            <person name="Santos A.J."/>
        </authorList>
    </citation>
    <scope>NUCLEOTIDE SEQUENCE</scope>
    <source>
        <tissue evidence="1">Shoot tissue taken approximately 20 cm above the soil surface</tissue>
    </source>
</reference>
<sequence length="41" mass="4546">MTVILPAIPSCPGGNMSERIIRSHRSMLVKELGYRFLLDGS</sequence>
<name>A0A0A9ES43_ARUDO</name>
<dbReference type="AlphaFoldDB" id="A0A0A9ES43"/>
<accession>A0A0A9ES43</accession>
<organism evidence="1">
    <name type="scientific">Arundo donax</name>
    <name type="common">Giant reed</name>
    <name type="synonym">Donax arundinaceus</name>
    <dbReference type="NCBI Taxonomy" id="35708"/>
    <lineage>
        <taxon>Eukaryota</taxon>
        <taxon>Viridiplantae</taxon>
        <taxon>Streptophyta</taxon>
        <taxon>Embryophyta</taxon>
        <taxon>Tracheophyta</taxon>
        <taxon>Spermatophyta</taxon>
        <taxon>Magnoliopsida</taxon>
        <taxon>Liliopsida</taxon>
        <taxon>Poales</taxon>
        <taxon>Poaceae</taxon>
        <taxon>PACMAD clade</taxon>
        <taxon>Arundinoideae</taxon>
        <taxon>Arundineae</taxon>
        <taxon>Arundo</taxon>
    </lineage>
</organism>